<dbReference type="PANTHER" id="PTHR34679">
    <property type="match status" value="1"/>
</dbReference>
<dbReference type="PANTHER" id="PTHR34679:SF2">
    <property type="entry name" value="OS02G0122500 PROTEIN"/>
    <property type="match status" value="1"/>
</dbReference>
<reference evidence="3 4" key="1">
    <citation type="journal article" date="2024" name="Nat. Commun.">
        <title>Phylogenomics reveals the evolutionary origins of lichenization in chlorophyte algae.</title>
        <authorList>
            <person name="Puginier C."/>
            <person name="Libourel C."/>
            <person name="Otte J."/>
            <person name="Skaloud P."/>
            <person name="Haon M."/>
            <person name="Grisel S."/>
            <person name="Petersen M."/>
            <person name="Berrin J.G."/>
            <person name="Delaux P.M."/>
            <person name="Dal Grande F."/>
            <person name="Keller J."/>
        </authorList>
    </citation>
    <scope>NUCLEOTIDE SEQUENCE [LARGE SCALE GENOMIC DNA]</scope>
    <source>
        <strain evidence="3 4">SAG 216-7</strain>
    </source>
</reference>
<feature type="transmembrane region" description="Helical" evidence="2">
    <location>
        <begin position="30"/>
        <end position="47"/>
    </location>
</feature>
<name>A0ABR2Z240_9CHLO</name>
<evidence type="ECO:0000256" key="1">
    <source>
        <dbReference type="SAM" id="MobiDB-lite"/>
    </source>
</evidence>
<comment type="caution">
    <text evidence="3">The sequence shown here is derived from an EMBL/GenBank/DDBJ whole genome shotgun (WGS) entry which is preliminary data.</text>
</comment>
<evidence type="ECO:0000313" key="3">
    <source>
        <dbReference type="EMBL" id="KAK9918264.1"/>
    </source>
</evidence>
<proteinExistence type="predicted"/>
<keyword evidence="2" id="KW-1133">Transmembrane helix</keyword>
<evidence type="ECO:0000256" key="2">
    <source>
        <dbReference type="SAM" id="Phobius"/>
    </source>
</evidence>
<evidence type="ECO:0008006" key="5">
    <source>
        <dbReference type="Google" id="ProtNLM"/>
    </source>
</evidence>
<feature type="transmembrane region" description="Helical" evidence="2">
    <location>
        <begin position="67"/>
        <end position="87"/>
    </location>
</feature>
<keyword evidence="4" id="KW-1185">Reference proteome</keyword>
<feature type="transmembrane region" description="Helical" evidence="2">
    <location>
        <begin position="178"/>
        <end position="196"/>
    </location>
</feature>
<dbReference type="InterPro" id="IPR025067">
    <property type="entry name" value="DUF4079"/>
</dbReference>
<dbReference type="Proteomes" id="UP001491310">
    <property type="component" value="Unassembled WGS sequence"/>
</dbReference>
<feature type="region of interest" description="Disordered" evidence="1">
    <location>
        <begin position="1"/>
        <end position="28"/>
    </location>
</feature>
<gene>
    <name evidence="3" type="ORF">WJX75_002697</name>
</gene>
<protein>
    <recommendedName>
        <fullName evidence="5">DUF4079 domain-containing protein</fullName>
    </recommendedName>
</protein>
<dbReference type="EMBL" id="JALJOT010000001">
    <property type="protein sequence ID" value="KAK9918264.1"/>
    <property type="molecule type" value="Genomic_DNA"/>
</dbReference>
<organism evidence="3 4">
    <name type="scientific">Coccomyxa subellipsoidea</name>
    <dbReference type="NCBI Taxonomy" id="248742"/>
    <lineage>
        <taxon>Eukaryota</taxon>
        <taxon>Viridiplantae</taxon>
        <taxon>Chlorophyta</taxon>
        <taxon>core chlorophytes</taxon>
        <taxon>Trebouxiophyceae</taxon>
        <taxon>Trebouxiophyceae incertae sedis</taxon>
        <taxon>Coccomyxaceae</taxon>
        <taxon>Coccomyxa</taxon>
    </lineage>
</organism>
<feature type="transmembrane region" description="Helical" evidence="2">
    <location>
        <begin position="146"/>
        <end position="166"/>
    </location>
</feature>
<evidence type="ECO:0000313" key="4">
    <source>
        <dbReference type="Proteomes" id="UP001491310"/>
    </source>
</evidence>
<keyword evidence="2" id="KW-0812">Transmembrane</keyword>
<dbReference type="Pfam" id="PF13301">
    <property type="entry name" value="DUF4079"/>
    <property type="match status" value="1"/>
</dbReference>
<accession>A0ABR2Z240</accession>
<sequence>MLSKRSSRTENASTVRSQAKLPSHGETQQPMGAAVVSAAGLLAPFLLDVDPALAGNPLLTGKTVSLIHPAVMLFLFGSTAWTGWLGWQWRRARTIPAEVKELKTQLPKPDAEGNRPSSPLDQQIADLEATRKELTKGGYRDKHWNWGSLLLGLGVLIAIEGPVNTYLRTGKLFPGPHLYAGAAIVVLWAAASSLVPSMQKGNDTARNTHIALNTLNLALFAWQVPTGWEIVQKVWEFAPWP</sequence>
<keyword evidence="2" id="KW-0472">Membrane</keyword>